<dbReference type="EMBL" id="AAMO01000005">
    <property type="protein sequence ID" value="EAQ03065.1"/>
    <property type="molecule type" value="Genomic_DNA"/>
</dbReference>
<dbReference type="AlphaFoldDB" id="A3TY31"/>
<dbReference type="PANTHER" id="PTHR43318">
    <property type="entry name" value="UDP-N-ACETYLGLUCOSAMINE 4,6-DEHYDRATASE"/>
    <property type="match status" value="1"/>
</dbReference>
<organism evidence="4 5">
    <name type="scientific">Pseudooceanicola batsensis (strain ATCC BAA-863 / DSM 15984 / KCTC 12145 / HTCC2597)</name>
    <name type="common">Oceanicola batsensis</name>
    <dbReference type="NCBI Taxonomy" id="252305"/>
    <lineage>
        <taxon>Bacteria</taxon>
        <taxon>Pseudomonadati</taxon>
        <taxon>Pseudomonadota</taxon>
        <taxon>Alphaproteobacteria</taxon>
        <taxon>Rhodobacterales</taxon>
        <taxon>Paracoccaceae</taxon>
        <taxon>Pseudooceanicola</taxon>
    </lineage>
</organism>
<dbReference type="CDD" id="cd05237">
    <property type="entry name" value="UDP_invert_4-6DH_SDR_e"/>
    <property type="match status" value="1"/>
</dbReference>
<comment type="similarity">
    <text evidence="1">Belongs to the polysaccharide synthase family.</text>
</comment>
<protein>
    <submittedName>
        <fullName evidence="4">Polysaccharide biosynthesis protein</fullName>
    </submittedName>
</protein>
<dbReference type="InterPro" id="IPR029063">
    <property type="entry name" value="SAM-dependent_MTases_sf"/>
</dbReference>
<dbReference type="Gene3D" id="3.40.50.720">
    <property type="entry name" value="NAD(P)-binding Rossmann-like Domain"/>
    <property type="match status" value="2"/>
</dbReference>
<dbReference type="InterPro" id="IPR051203">
    <property type="entry name" value="Polysaccharide_Synthase-Rel"/>
</dbReference>
<dbReference type="SUPFAM" id="SSF51735">
    <property type="entry name" value="NAD(P)-binding Rossmann-fold domains"/>
    <property type="match status" value="1"/>
</dbReference>
<reference evidence="4 5" key="1">
    <citation type="journal article" date="2010" name="J. Bacteriol.">
        <title>Genome sequences of Oceanicola granulosus HTCC2516(T) and Oceanicola batsensis HTCC2597(TDelta).</title>
        <authorList>
            <person name="Thrash J.C."/>
            <person name="Cho J.C."/>
            <person name="Vergin K.L."/>
            <person name="Giovannoni S.J."/>
        </authorList>
    </citation>
    <scope>NUCLEOTIDE SEQUENCE [LARGE SCALE GENOMIC DNA]</scope>
    <source>
        <strain evidence="5">ATCC BAA-863 / DSM 15984 / KCTC 12145 / HTCC2597</strain>
    </source>
</reference>
<name>A3TY31_PSEBH</name>
<evidence type="ECO:0000259" key="3">
    <source>
        <dbReference type="Pfam" id="PF02719"/>
    </source>
</evidence>
<evidence type="ECO:0000313" key="5">
    <source>
        <dbReference type="Proteomes" id="UP000004318"/>
    </source>
</evidence>
<evidence type="ECO:0000256" key="1">
    <source>
        <dbReference type="ARBA" id="ARBA00007430"/>
    </source>
</evidence>
<dbReference type="PANTHER" id="PTHR43318:SF1">
    <property type="entry name" value="POLYSACCHARIDE BIOSYNTHESIS PROTEIN EPSC-RELATED"/>
    <property type="match status" value="1"/>
</dbReference>
<dbReference type="HOGENOM" id="CLU_013560_5_0_5"/>
<proteinExistence type="inferred from homology"/>
<feature type="transmembrane region" description="Helical" evidence="2">
    <location>
        <begin position="14"/>
        <end position="37"/>
    </location>
</feature>
<dbReference type="eggNOG" id="COG1086">
    <property type="taxonomic scope" value="Bacteria"/>
</dbReference>
<dbReference type="Pfam" id="PF02719">
    <property type="entry name" value="Polysacc_synt_2"/>
    <property type="match status" value="1"/>
</dbReference>
<feature type="transmembrane region" description="Helical" evidence="2">
    <location>
        <begin position="81"/>
        <end position="102"/>
    </location>
</feature>
<keyword evidence="2" id="KW-0472">Membrane</keyword>
<dbReference type="Proteomes" id="UP000004318">
    <property type="component" value="Unassembled WGS sequence"/>
</dbReference>
<evidence type="ECO:0000256" key="2">
    <source>
        <dbReference type="SAM" id="Phobius"/>
    </source>
</evidence>
<dbReference type="SUPFAM" id="SSF53335">
    <property type="entry name" value="S-adenosyl-L-methionine-dependent methyltransferases"/>
    <property type="match status" value="1"/>
</dbReference>
<dbReference type="InterPro" id="IPR003869">
    <property type="entry name" value="Polysac_CapD-like"/>
</dbReference>
<feature type="domain" description="Polysaccharide biosynthesis protein CapD-like" evidence="3">
    <location>
        <begin position="281"/>
        <end position="580"/>
    </location>
</feature>
<sequence>MKQYLVNIPRRRKVVLQIVFDLIMIVIAYFVAAALARDTLLDMFRIFEPIPLVVTALVTIAAFGGTGVYSALLRFTSAHTLAGMIVGNAFAAAVLWASSFLVGGQITVVQAINFFFVTVGFTVGGRFLVRSYFRADIKLRGEPVIIYGSHDLGRQLLTSLQQGSEFNPVALLDEKEELTGATISGVRVYSPHHLERVIEAKNAKIVFIAMSEVSRQAQKDLADLLQTTSVEIQRIPAVTDVVSGRAKITDFKEVRIEDLLGREPVPPEPALMRATTAGKSVLVSGAGGSIGSEICRQILKVDPRVLVLVEQSEYSLYALEKELTEARDRMMSTTEIVAILGSISNEHLMESVMTDWAVDTVFHAAAYKHVPMLESNVLTAIENNVFGTETLVRAAVNTGVSTFSMVSTDKAVRPTNVMGATKRLAELICQSYAERQDDTTISMVRFGNVLGSSGSVIPVFRDQIAEGGPVRVTHPDITRYFMTIPEASQLVVQSNAMAAGGEVFVLDMGKPVRILNLAQLMIRLSGYQPWIAGEEGSPEHPTADDIEIVFSGLRPGEKLYEELLIEENVAPSDHPRIKMAHERKLRREELEASLASLRSCIANRLGNEALAILKSLPLDYAPADWPREAVARNRLRGSKRPFVAETNGVAGRGVAVLPSSVGNP</sequence>
<gene>
    <name evidence="4" type="ORF">OB2597_13013</name>
</gene>
<dbReference type="InterPro" id="IPR036291">
    <property type="entry name" value="NAD(P)-bd_dom_sf"/>
</dbReference>
<keyword evidence="2" id="KW-0812">Transmembrane</keyword>
<feature type="transmembrane region" description="Helical" evidence="2">
    <location>
        <begin position="49"/>
        <end position="69"/>
    </location>
</feature>
<accession>A3TY31</accession>
<keyword evidence="2" id="KW-1133">Transmembrane helix</keyword>
<evidence type="ECO:0000313" key="4">
    <source>
        <dbReference type="EMBL" id="EAQ03065.1"/>
    </source>
</evidence>
<dbReference type="STRING" id="252305.OB2597_13013"/>
<keyword evidence="5" id="KW-1185">Reference proteome</keyword>
<comment type="caution">
    <text evidence="4">The sequence shown here is derived from an EMBL/GenBank/DDBJ whole genome shotgun (WGS) entry which is preliminary data.</text>
</comment>